<dbReference type="Proteomes" id="UP000037035">
    <property type="component" value="Unassembled WGS sequence"/>
</dbReference>
<evidence type="ECO:0000313" key="2">
    <source>
        <dbReference type="Proteomes" id="UP000037035"/>
    </source>
</evidence>
<dbReference type="VEuPathDB" id="FungiDB:VP01_9871g1"/>
<dbReference type="EMBL" id="LAVV01015571">
    <property type="protein sequence ID" value="KNZ43778.1"/>
    <property type="molecule type" value="Genomic_DNA"/>
</dbReference>
<reference evidence="1 2" key="1">
    <citation type="submission" date="2015-08" db="EMBL/GenBank/DDBJ databases">
        <title>Next Generation Sequencing and Analysis of the Genome of Puccinia sorghi L Schw, the Causal Agent of Maize Common Rust.</title>
        <authorList>
            <person name="Rochi L."/>
            <person name="Burguener G."/>
            <person name="Darino M."/>
            <person name="Turjanski A."/>
            <person name="Kreff E."/>
            <person name="Dieguez M.J."/>
            <person name="Sacco F."/>
        </authorList>
    </citation>
    <scope>NUCLEOTIDE SEQUENCE [LARGE SCALE GENOMIC DNA]</scope>
    <source>
        <strain evidence="1 2">RO10H11247</strain>
    </source>
</reference>
<comment type="caution">
    <text evidence="1">The sequence shown here is derived from an EMBL/GenBank/DDBJ whole genome shotgun (WGS) entry which is preliminary data.</text>
</comment>
<sequence length="55" mass="6282">CFNYFLGSYKDDKLISQASGFAAISKDCLKAINHTKNMLKAKNEISQERLKIEEK</sequence>
<proteinExistence type="predicted"/>
<dbReference type="AlphaFoldDB" id="A0A0L6U5J0"/>
<organism evidence="1 2">
    <name type="scientific">Puccinia sorghi</name>
    <dbReference type="NCBI Taxonomy" id="27349"/>
    <lineage>
        <taxon>Eukaryota</taxon>
        <taxon>Fungi</taxon>
        <taxon>Dikarya</taxon>
        <taxon>Basidiomycota</taxon>
        <taxon>Pucciniomycotina</taxon>
        <taxon>Pucciniomycetes</taxon>
        <taxon>Pucciniales</taxon>
        <taxon>Pucciniaceae</taxon>
        <taxon>Puccinia</taxon>
    </lineage>
</organism>
<keyword evidence="2" id="KW-1185">Reference proteome</keyword>
<evidence type="ECO:0000313" key="1">
    <source>
        <dbReference type="EMBL" id="KNZ43778.1"/>
    </source>
</evidence>
<protein>
    <submittedName>
        <fullName evidence="1">Uncharacterized protein</fullName>
    </submittedName>
</protein>
<accession>A0A0L6U5J0</accession>
<name>A0A0L6U5J0_9BASI</name>
<gene>
    <name evidence="1" type="ORF">VP01_9871g1</name>
</gene>
<feature type="non-terminal residue" evidence="1">
    <location>
        <position position="1"/>
    </location>
</feature>